<gene>
    <name evidence="2" type="ORF">VTK73DRAFT_8772</name>
</gene>
<keyword evidence="3" id="KW-1185">Reference proteome</keyword>
<reference evidence="2 3" key="1">
    <citation type="journal article" date="2024" name="Commun. Biol.">
        <title>Comparative genomic analysis of thermophilic fungi reveals convergent evolutionary adaptations and gene losses.</title>
        <authorList>
            <person name="Steindorff A.S."/>
            <person name="Aguilar-Pontes M.V."/>
            <person name="Robinson A.J."/>
            <person name="Andreopoulos B."/>
            <person name="LaButti K."/>
            <person name="Kuo A."/>
            <person name="Mondo S."/>
            <person name="Riley R."/>
            <person name="Otillar R."/>
            <person name="Haridas S."/>
            <person name="Lipzen A."/>
            <person name="Grimwood J."/>
            <person name="Schmutz J."/>
            <person name="Clum A."/>
            <person name="Reid I.D."/>
            <person name="Moisan M.C."/>
            <person name="Butler G."/>
            <person name="Nguyen T.T.M."/>
            <person name="Dewar K."/>
            <person name="Conant G."/>
            <person name="Drula E."/>
            <person name="Henrissat B."/>
            <person name="Hansel C."/>
            <person name="Singer S."/>
            <person name="Hutchinson M.I."/>
            <person name="de Vries R.P."/>
            <person name="Natvig D.O."/>
            <person name="Powell A.J."/>
            <person name="Tsang A."/>
            <person name="Grigoriev I.V."/>
        </authorList>
    </citation>
    <scope>NUCLEOTIDE SEQUENCE [LARGE SCALE GENOMIC DNA]</scope>
    <source>
        <strain evidence="2 3">ATCC 24622</strain>
    </source>
</reference>
<organism evidence="2 3">
    <name type="scientific">Phialemonium thermophilum</name>
    <dbReference type="NCBI Taxonomy" id="223376"/>
    <lineage>
        <taxon>Eukaryota</taxon>
        <taxon>Fungi</taxon>
        <taxon>Dikarya</taxon>
        <taxon>Ascomycota</taxon>
        <taxon>Pezizomycotina</taxon>
        <taxon>Sordariomycetes</taxon>
        <taxon>Sordariomycetidae</taxon>
        <taxon>Cephalothecales</taxon>
        <taxon>Cephalothecaceae</taxon>
        <taxon>Phialemonium</taxon>
    </lineage>
</organism>
<evidence type="ECO:0000256" key="1">
    <source>
        <dbReference type="SAM" id="MobiDB-lite"/>
    </source>
</evidence>
<protein>
    <submittedName>
        <fullName evidence="2">Uncharacterized protein</fullName>
    </submittedName>
</protein>
<name>A0ABR3XNP2_9PEZI</name>
<dbReference type="EMBL" id="JAZHXJ010000067">
    <property type="protein sequence ID" value="KAL1877319.1"/>
    <property type="molecule type" value="Genomic_DNA"/>
</dbReference>
<evidence type="ECO:0000313" key="3">
    <source>
        <dbReference type="Proteomes" id="UP001586593"/>
    </source>
</evidence>
<proteinExistence type="predicted"/>
<sequence length="196" mass="21430">MRSGTPTGVMRYATQLLTRRDFAIRRSQSYRGCSPSFASPLSCFTPISFASGYDITLLSRTTFHSSTSTIFMGDNIVCKTLQGSTISFQLKSLKVSRQNSPSPKLQLAKPLMSNSGSGFTTIDISSGPRVRRHSVLSDFLPESLPLGPLFIPMAFSSRKFRVKTSQNVTRTMIDTDARRASDAGSESTETDPPAVK</sequence>
<feature type="region of interest" description="Disordered" evidence="1">
    <location>
        <begin position="171"/>
        <end position="196"/>
    </location>
</feature>
<evidence type="ECO:0000313" key="2">
    <source>
        <dbReference type="EMBL" id="KAL1877319.1"/>
    </source>
</evidence>
<accession>A0ABR3XNP2</accession>
<dbReference type="Proteomes" id="UP001586593">
    <property type="component" value="Unassembled WGS sequence"/>
</dbReference>
<comment type="caution">
    <text evidence="2">The sequence shown here is derived from an EMBL/GenBank/DDBJ whole genome shotgun (WGS) entry which is preliminary data.</text>
</comment>